<evidence type="ECO:0000313" key="2">
    <source>
        <dbReference type="Proteomes" id="UP001165960"/>
    </source>
</evidence>
<name>A0ACC2S7I6_9FUNG</name>
<comment type="caution">
    <text evidence="1">The sequence shown here is derived from an EMBL/GenBank/DDBJ whole genome shotgun (WGS) entry which is preliminary data.</text>
</comment>
<accession>A0ACC2S7I6</accession>
<protein>
    <submittedName>
        <fullName evidence="1">Uncharacterized protein</fullName>
    </submittedName>
</protein>
<proteinExistence type="predicted"/>
<organism evidence="1 2">
    <name type="scientific">Entomophthora muscae</name>
    <dbReference type="NCBI Taxonomy" id="34485"/>
    <lineage>
        <taxon>Eukaryota</taxon>
        <taxon>Fungi</taxon>
        <taxon>Fungi incertae sedis</taxon>
        <taxon>Zoopagomycota</taxon>
        <taxon>Entomophthoromycotina</taxon>
        <taxon>Entomophthoromycetes</taxon>
        <taxon>Entomophthorales</taxon>
        <taxon>Entomophthoraceae</taxon>
        <taxon>Entomophthora</taxon>
    </lineage>
</organism>
<sequence>MTLPLILRPDRPIKTPTAAETTFTQLLGVLYINLTGMHPSYGGHYPLTQLYSDPSQPMPLSMPGFLTATQQQIFID</sequence>
<dbReference type="EMBL" id="QTSX02005729">
    <property type="protein sequence ID" value="KAJ9058338.1"/>
    <property type="molecule type" value="Genomic_DNA"/>
</dbReference>
<dbReference type="Proteomes" id="UP001165960">
    <property type="component" value="Unassembled WGS sequence"/>
</dbReference>
<reference evidence="1" key="1">
    <citation type="submission" date="2022-04" db="EMBL/GenBank/DDBJ databases">
        <title>Genome of the entomopathogenic fungus Entomophthora muscae.</title>
        <authorList>
            <person name="Elya C."/>
            <person name="Lovett B.R."/>
            <person name="Lee E."/>
            <person name="Macias A.M."/>
            <person name="Hajek A.E."/>
            <person name="De Bivort B.L."/>
            <person name="Kasson M.T."/>
            <person name="De Fine Licht H.H."/>
            <person name="Stajich J.E."/>
        </authorList>
    </citation>
    <scope>NUCLEOTIDE SEQUENCE</scope>
    <source>
        <strain evidence="1">Berkeley</strain>
    </source>
</reference>
<gene>
    <name evidence="1" type="ORF">DSO57_1013389</name>
</gene>
<evidence type="ECO:0000313" key="1">
    <source>
        <dbReference type="EMBL" id="KAJ9058338.1"/>
    </source>
</evidence>
<keyword evidence="2" id="KW-1185">Reference proteome</keyword>